<protein>
    <submittedName>
        <fullName evidence="1">Uncharacterized protein</fullName>
    </submittedName>
</protein>
<reference evidence="1" key="1">
    <citation type="submission" date="2018-11" db="EMBL/GenBank/DDBJ databases">
        <authorList>
            <consortium name="Pathogen Informatics"/>
        </authorList>
    </citation>
    <scope>NUCLEOTIDE SEQUENCE</scope>
</reference>
<organism evidence="1 2">
    <name type="scientific">Protopolystoma xenopodis</name>
    <dbReference type="NCBI Taxonomy" id="117903"/>
    <lineage>
        <taxon>Eukaryota</taxon>
        <taxon>Metazoa</taxon>
        <taxon>Spiralia</taxon>
        <taxon>Lophotrochozoa</taxon>
        <taxon>Platyhelminthes</taxon>
        <taxon>Monogenea</taxon>
        <taxon>Polyopisthocotylea</taxon>
        <taxon>Polystomatidea</taxon>
        <taxon>Polystomatidae</taxon>
        <taxon>Protopolystoma</taxon>
    </lineage>
</organism>
<sequence length="96" mass="10421">MCSLFLSDPVGLPETFIGQLIGLLSLGSVQAAVSGVQSGHHHLFSQTSIGSGLGLNLADFESTSLSLLSQQQKTDESELLIYVRYKKCYFYADKFS</sequence>
<dbReference type="Proteomes" id="UP000784294">
    <property type="component" value="Unassembled WGS sequence"/>
</dbReference>
<name>A0A3S5CM56_9PLAT</name>
<keyword evidence="2" id="KW-1185">Reference proteome</keyword>
<dbReference type="AlphaFoldDB" id="A0A3S5CM56"/>
<proteinExistence type="predicted"/>
<gene>
    <name evidence="1" type="ORF">PXEA_LOCUS13454</name>
</gene>
<evidence type="ECO:0000313" key="2">
    <source>
        <dbReference type="Proteomes" id="UP000784294"/>
    </source>
</evidence>
<comment type="caution">
    <text evidence="1">The sequence shown here is derived from an EMBL/GenBank/DDBJ whole genome shotgun (WGS) entry which is preliminary data.</text>
</comment>
<accession>A0A3S5CM56</accession>
<evidence type="ECO:0000313" key="1">
    <source>
        <dbReference type="EMBL" id="VEL20014.1"/>
    </source>
</evidence>
<dbReference type="EMBL" id="CAAALY010044337">
    <property type="protein sequence ID" value="VEL20014.1"/>
    <property type="molecule type" value="Genomic_DNA"/>
</dbReference>